<feature type="signal peptide" evidence="1">
    <location>
        <begin position="1"/>
        <end position="18"/>
    </location>
</feature>
<sequence length="212" mass="21269">MKFFSAFALSSLFVGSIAAPVVEKRQDVGSVLTIVEGLYTQVQQYTGAINSTASTLGPLSTLAQNQTAATNYQNQVSELTTLVQSTVTKVTQLSGQTGALRARQVDANAIAGVLSNVLLEVNGALNNVNGTLGLGSLLNLASPLTDTLSGLLNGVESLVGGVLNLVEGLLGGVLSTLGLSNALSGLVGSNGVLGGLLSGSLGNSKDGLLGIL</sequence>
<comment type="caution">
    <text evidence="2">The sequence shown here is derived from an EMBL/GenBank/DDBJ whole genome shotgun (WGS) entry which is preliminary data.</text>
</comment>
<gene>
    <name evidence="2" type="ORF">B0J12DRAFT_734855</name>
</gene>
<evidence type="ECO:0000313" key="2">
    <source>
        <dbReference type="EMBL" id="KAH7065550.1"/>
    </source>
</evidence>
<dbReference type="EMBL" id="JAGTJR010000001">
    <property type="protein sequence ID" value="KAH7065550.1"/>
    <property type="molecule type" value="Genomic_DNA"/>
</dbReference>
<keyword evidence="1" id="KW-0732">Signal</keyword>
<evidence type="ECO:0000313" key="3">
    <source>
        <dbReference type="Proteomes" id="UP000774617"/>
    </source>
</evidence>
<evidence type="ECO:0000256" key="1">
    <source>
        <dbReference type="SAM" id="SignalP"/>
    </source>
</evidence>
<dbReference type="Proteomes" id="UP000774617">
    <property type="component" value="Unassembled WGS sequence"/>
</dbReference>
<feature type="chain" id="PRO_5047363955" description="Cell wall galactomannoprotein" evidence="1">
    <location>
        <begin position="19"/>
        <end position="212"/>
    </location>
</feature>
<organism evidence="2 3">
    <name type="scientific">Macrophomina phaseolina</name>
    <dbReference type="NCBI Taxonomy" id="35725"/>
    <lineage>
        <taxon>Eukaryota</taxon>
        <taxon>Fungi</taxon>
        <taxon>Dikarya</taxon>
        <taxon>Ascomycota</taxon>
        <taxon>Pezizomycotina</taxon>
        <taxon>Dothideomycetes</taxon>
        <taxon>Dothideomycetes incertae sedis</taxon>
        <taxon>Botryosphaeriales</taxon>
        <taxon>Botryosphaeriaceae</taxon>
        <taxon>Macrophomina</taxon>
    </lineage>
</organism>
<protein>
    <recommendedName>
        <fullName evidence="4">Cell wall galactomannoprotein</fullName>
    </recommendedName>
</protein>
<reference evidence="2 3" key="1">
    <citation type="journal article" date="2021" name="Nat. Commun.">
        <title>Genetic determinants of endophytism in the Arabidopsis root mycobiome.</title>
        <authorList>
            <person name="Mesny F."/>
            <person name="Miyauchi S."/>
            <person name="Thiergart T."/>
            <person name="Pickel B."/>
            <person name="Atanasova L."/>
            <person name="Karlsson M."/>
            <person name="Huettel B."/>
            <person name="Barry K.W."/>
            <person name="Haridas S."/>
            <person name="Chen C."/>
            <person name="Bauer D."/>
            <person name="Andreopoulos W."/>
            <person name="Pangilinan J."/>
            <person name="LaButti K."/>
            <person name="Riley R."/>
            <person name="Lipzen A."/>
            <person name="Clum A."/>
            <person name="Drula E."/>
            <person name="Henrissat B."/>
            <person name="Kohler A."/>
            <person name="Grigoriev I.V."/>
            <person name="Martin F.M."/>
            <person name="Hacquard S."/>
        </authorList>
    </citation>
    <scope>NUCLEOTIDE SEQUENCE [LARGE SCALE GENOMIC DNA]</scope>
    <source>
        <strain evidence="2 3">MPI-SDFR-AT-0080</strain>
    </source>
</reference>
<proteinExistence type="predicted"/>
<name>A0ABQ8GWD0_9PEZI</name>
<accession>A0ABQ8GWD0</accession>
<evidence type="ECO:0008006" key="4">
    <source>
        <dbReference type="Google" id="ProtNLM"/>
    </source>
</evidence>
<keyword evidence="3" id="KW-1185">Reference proteome</keyword>